<evidence type="ECO:0000313" key="4">
    <source>
        <dbReference type="EMBL" id="WNC14342.1"/>
    </source>
</evidence>
<keyword evidence="3" id="KW-1133">Transmembrane helix</keyword>
<keyword evidence="2 3" id="KW-0472">Membrane</keyword>
<accession>A0ABY9T3B9</accession>
<dbReference type="InterPro" id="IPR004995">
    <property type="entry name" value="Spore_Ger"/>
</dbReference>
<reference evidence="4 5" key="1">
    <citation type="submission" date="2023-09" db="EMBL/GenBank/DDBJ databases">
        <title>Complete Genome and Methylome dissection of Bacillus brevis NEB573 original source of BbsI restriction endonuclease.</title>
        <authorList>
            <person name="Fomenkov A."/>
            <person name="Roberts R.D."/>
        </authorList>
    </citation>
    <scope>NUCLEOTIDE SEQUENCE [LARGE SCALE GENOMIC DNA]</scope>
    <source>
        <strain evidence="4 5">NEB573</strain>
    </source>
</reference>
<keyword evidence="5" id="KW-1185">Reference proteome</keyword>
<name>A0ABY9T3B9_BREBE</name>
<dbReference type="PANTHER" id="PTHR22550:SF5">
    <property type="entry name" value="LEUCINE ZIPPER PROTEIN 4"/>
    <property type="match status" value="1"/>
</dbReference>
<dbReference type="Pfam" id="PF03323">
    <property type="entry name" value="GerA"/>
    <property type="match status" value="1"/>
</dbReference>
<dbReference type="PANTHER" id="PTHR22550">
    <property type="entry name" value="SPORE GERMINATION PROTEIN"/>
    <property type="match status" value="1"/>
</dbReference>
<dbReference type="PIRSF" id="PIRSF005690">
    <property type="entry name" value="GerBA"/>
    <property type="match status" value="1"/>
</dbReference>
<dbReference type="EMBL" id="CP134050">
    <property type="protein sequence ID" value="WNC14342.1"/>
    <property type="molecule type" value="Genomic_DNA"/>
</dbReference>
<dbReference type="InterPro" id="IPR050768">
    <property type="entry name" value="UPF0353/GerABKA_families"/>
</dbReference>
<dbReference type="RefSeq" id="WP_310766284.1">
    <property type="nucleotide sequence ID" value="NZ_CP134050.1"/>
</dbReference>
<sequence length="511" mass="57083">MGFWKQLLNNNRHTPASPANANDLPAQAVSSCLPDNTTYIRKAFFDTDDLKIREVMLGPRKGLLLYLESLCDDKTISEKIIKPLVETEKPITEEVLITISQYRYDELTRVVDSIAKGYVALFGEGTAECCLINAKANNERAVNEPENEKVVRGPHKGFIENLDVNLQMVRKLIASRHLVIRYYELGSETKSRTAMVYLQNLANPSLVQEADRRIRSISVDSVAYLGMIEENLEGRSYSPFPQLLTTERPGRVVNNLLEGRVALFLEGHPAANLFPATFIAFYQSPDDYGSRSLTGTFIRLIRLFSFFIAIVLPAFYIAVISFHFEVIPTDLFLTLKSGVERIPFSPILEALIMELTIELLSEASIRLPGRVGQTIGIVGGLVIGDAVVKAGLVSNAMIVVVALTALASFVVPSYEMSSALRVLRFPVMISAALFGFLGIVVSVTAIVIHLCKLESFGTPYFAPLAPFRLKDFKDALVRLPAWKLNERPLDAHPQKLRQEYPSREWERDDDK</sequence>
<keyword evidence="3" id="KW-0812">Transmembrane</keyword>
<evidence type="ECO:0000313" key="5">
    <source>
        <dbReference type="Proteomes" id="UP001256827"/>
    </source>
</evidence>
<comment type="similarity">
    <text evidence="1">Belongs to the GerABKA family.</text>
</comment>
<feature type="transmembrane region" description="Helical" evidence="3">
    <location>
        <begin position="392"/>
        <end position="411"/>
    </location>
</feature>
<evidence type="ECO:0000256" key="3">
    <source>
        <dbReference type="SAM" id="Phobius"/>
    </source>
</evidence>
<organism evidence="4 5">
    <name type="scientific">Brevibacillus brevis</name>
    <name type="common">Bacillus brevis</name>
    <dbReference type="NCBI Taxonomy" id="1393"/>
    <lineage>
        <taxon>Bacteria</taxon>
        <taxon>Bacillati</taxon>
        <taxon>Bacillota</taxon>
        <taxon>Bacilli</taxon>
        <taxon>Bacillales</taxon>
        <taxon>Paenibacillaceae</taxon>
        <taxon>Brevibacillus</taxon>
    </lineage>
</organism>
<dbReference type="Proteomes" id="UP001256827">
    <property type="component" value="Chromosome"/>
</dbReference>
<evidence type="ECO:0000256" key="1">
    <source>
        <dbReference type="ARBA" id="ARBA00005278"/>
    </source>
</evidence>
<gene>
    <name evidence="4" type="ORF">RGB73_27315</name>
</gene>
<evidence type="ECO:0000256" key="2">
    <source>
        <dbReference type="ARBA" id="ARBA00023136"/>
    </source>
</evidence>
<feature type="transmembrane region" description="Helical" evidence="3">
    <location>
        <begin position="300"/>
        <end position="324"/>
    </location>
</feature>
<feature type="transmembrane region" description="Helical" evidence="3">
    <location>
        <begin position="423"/>
        <end position="450"/>
    </location>
</feature>
<protein>
    <submittedName>
        <fullName evidence="4">Spore germination protein</fullName>
    </submittedName>
</protein>
<proteinExistence type="inferred from homology"/>